<comment type="caution">
    <text evidence="1">The sequence shown here is derived from an EMBL/GenBank/DDBJ whole genome shotgun (WGS) entry which is preliminary data.</text>
</comment>
<accession>A0ABU3NSP7</accession>
<proteinExistence type="predicted"/>
<organism evidence="1 2">
    <name type="scientific">Anaeroselena agilis</name>
    <dbReference type="NCBI Taxonomy" id="3063788"/>
    <lineage>
        <taxon>Bacteria</taxon>
        <taxon>Bacillati</taxon>
        <taxon>Bacillota</taxon>
        <taxon>Negativicutes</taxon>
        <taxon>Acetonemataceae</taxon>
        <taxon>Anaeroselena</taxon>
    </lineage>
</organism>
<sequence>MLAKKVVPRWEWRTFANSFGPRVELIRNRDLGNYKESREIYILSRTSNTNIKVRHQTLEVKVLQAVNEARLEQWYPADKACFPLTREQVAKLEEYLRTRLMILDGSQMHLDRFLRFADSRAVALKTVMVEKKRYIYVIEQCIVEYVRAAAGGRPFSTICVEHPDAQRVAAVVKLLKLDDCPNISYVKALKNWFL</sequence>
<gene>
    <name evidence="1" type="ORF">Q4T40_01105</name>
</gene>
<dbReference type="RefSeq" id="WP_413778414.1">
    <property type="nucleotide sequence ID" value="NZ_JAUOZS010000001.1"/>
</dbReference>
<keyword evidence="2" id="KW-1185">Reference proteome</keyword>
<protein>
    <submittedName>
        <fullName evidence="1">Uncharacterized protein</fullName>
    </submittedName>
</protein>
<name>A0ABU3NSP7_9FIRM</name>
<evidence type="ECO:0000313" key="1">
    <source>
        <dbReference type="EMBL" id="MDT8899847.1"/>
    </source>
</evidence>
<reference evidence="1 2" key="1">
    <citation type="submission" date="2023-07" db="EMBL/GenBank/DDBJ databases">
        <title>The novel representative of Negativicutes class, Anaeroselena agilis gen. nov. sp. nov.</title>
        <authorList>
            <person name="Prokofeva M.I."/>
            <person name="Elcheninov A.G."/>
            <person name="Klyukina A."/>
            <person name="Kublanov I.V."/>
            <person name="Frolov E.N."/>
            <person name="Podosokorskaya O.A."/>
        </authorList>
    </citation>
    <scope>NUCLEOTIDE SEQUENCE [LARGE SCALE GENOMIC DNA]</scope>
    <source>
        <strain evidence="1 2">4137-cl</strain>
    </source>
</reference>
<dbReference type="Proteomes" id="UP001254848">
    <property type="component" value="Unassembled WGS sequence"/>
</dbReference>
<dbReference type="EMBL" id="JAUOZS010000001">
    <property type="protein sequence ID" value="MDT8899847.1"/>
    <property type="molecule type" value="Genomic_DNA"/>
</dbReference>
<evidence type="ECO:0000313" key="2">
    <source>
        <dbReference type="Proteomes" id="UP001254848"/>
    </source>
</evidence>